<protein>
    <submittedName>
        <fullName evidence="2">Nuclear transport factor 2 family protein</fullName>
    </submittedName>
</protein>
<dbReference type="Pfam" id="PF12680">
    <property type="entry name" value="SnoaL_2"/>
    <property type="match status" value="1"/>
</dbReference>
<name>A0A556MM84_9SPHI</name>
<dbReference type="Gene3D" id="3.10.450.50">
    <property type="match status" value="1"/>
</dbReference>
<dbReference type="InterPro" id="IPR032710">
    <property type="entry name" value="NTF2-like_dom_sf"/>
</dbReference>
<dbReference type="SUPFAM" id="SSF54427">
    <property type="entry name" value="NTF2-like"/>
    <property type="match status" value="1"/>
</dbReference>
<accession>A0A556MM84</accession>
<evidence type="ECO:0000313" key="3">
    <source>
        <dbReference type="Proteomes" id="UP000318733"/>
    </source>
</evidence>
<comment type="caution">
    <text evidence="2">The sequence shown here is derived from an EMBL/GenBank/DDBJ whole genome shotgun (WGS) entry which is preliminary data.</text>
</comment>
<sequence>MTTAALIQIAYSGFNDRDIDAVFTVMAPDVNWPKAFEGGYVTGHDAVRDYWTRQWGEINPVVQPIKITEHADGKVEVEVHQLVKDLEGTVLFDGMVRHAYTIKDGLLQQMDIE</sequence>
<dbReference type="InterPro" id="IPR037401">
    <property type="entry name" value="SnoaL-like"/>
</dbReference>
<evidence type="ECO:0000259" key="1">
    <source>
        <dbReference type="Pfam" id="PF12680"/>
    </source>
</evidence>
<organism evidence="2 3">
    <name type="scientific">Mucilaginibacter corticis</name>
    <dbReference type="NCBI Taxonomy" id="2597670"/>
    <lineage>
        <taxon>Bacteria</taxon>
        <taxon>Pseudomonadati</taxon>
        <taxon>Bacteroidota</taxon>
        <taxon>Sphingobacteriia</taxon>
        <taxon>Sphingobacteriales</taxon>
        <taxon>Sphingobacteriaceae</taxon>
        <taxon>Mucilaginibacter</taxon>
    </lineage>
</organism>
<keyword evidence="3" id="KW-1185">Reference proteome</keyword>
<feature type="domain" description="SnoaL-like" evidence="1">
    <location>
        <begin position="11"/>
        <end position="107"/>
    </location>
</feature>
<dbReference type="RefSeq" id="WP_144249079.1">
    <property type="nucleotide sequence ID" value="NZ_VLPK01000002.1"/>
</dbReference>
<gene>
    <name evidence="2" type="ORF">FO440_15010</name>
</gene>
<dbReference type="EMBL" id="VLPK01000002">
    <property type="protein sequence ID" value="TSJ41041.1"/>
    <property type="molecule type" value="Genomic_DNA"/>
</dbReference>
<reference evidence="2 3" key="1">
    <citation type="submission" date="2019-07" db="EMBL/GenBank/DDBJ databases">
        <authorList>
            <person name="Huq M.A."/>
        </authorList>
    </citation>
    <scope>NUCLEOTIDE SEQUENCE [LARGE SCALE GENOMIC DNA]</scope>
    <source>
        <strain evidence="2 3">MAH-19</strain>
    </source>
</reference>
<dbReference type="Proteomes" id="UP000318733">
    <property type="component" value="Unassembled WGS sequence"/>
</dbReference>
<proteinExistence type="predicted"/>
<evidence type="ECO:0000313" key="2">
    <source>
        <dbReference type="EMBL" id="TSJ41041.1"/>
    </source>
</evidence>
<dbReference type="AlphaFoldDB" id="A0A556MM84"/>
<dbReference type="OrthoDB" id="1353852at2"/>